<organism evidence="8 9">
    <name type="scientific">Podospora didyma</name>
    <dbReference type="NCBI Taxonomy" id="330526"/>
    <lineage>
        <taxon>Eukaryota</taxon>
        <taxon>Fungi</taxon>
        <taxon>Dikarya</taxon>
        <taxon>Ascomycota</taxon>
        <taxon>Pezizomycotina</taxon>
        <taxon>Sordariomycetes</taxon>
        <taxon>Sordariomycetidae</taxon>
        <taxon>Sordariales</taxon>
        <taxon>Podosporaceae</taxon>
        <taxon>Podospora</taxon>
    </lineage>
</organism>
<evidence type="ECO:0000256" key="3">
    <source>
        <dbReference type="ARBA" id="ARBA00022964"/>
    </source>
</evidence>
<comment type="caution">
    <text evidence="8">The sequence shown here is derived from an EMBL/GenBank/DDBJ whole genome shotgun (WGS) entry which is preliminary data.</text>
</comment>
<dbReference type="EMBL" id="JAULSW010000004">
    <property type="protein sequence ID" value="KAK3385555.1"/>
    <property type="molecule type" value="Genomic_DNA"/>
</dbReference>
<reference evidence="8" key="2">
    <citation type="submission" date="2023-06" db="EMBL/GenBank/DDBJ databases">
        <authorList>
            <consortium name="Lawrence Berkeley National Laboratory"/>
            <person name="Haridas S."/>
            <person name="Hensen N."/>
            <person name="Bonometti L."/>
            <person name="Westerberg I."/>
            <person name="Brannstrom I.O."/>
            <person name="Guillou S."/>
            <person name="Cros-Aarteil S."/>
            <person name="Calhoun S."/>
            <person name="Kuo A."/>
            <person name="Mondo S."/>
            <person name="Pangilinan J."/>
            <person name="Riley R."/>
            <person name="LaButti K."/>
            <person name="Andreopoulos B."/>
            <person name="Lipzen A."/>
            <person name="Chen C."/>
            <person name="Yanf M."/>
            <person name="Daum C."/>
            <person name="Ng V."/>
            <person name="Clum A."/>
            <person name="Steindorff A."/>
            <person name="Ohm R."/>
            <person name="Martin F."/>
            <person name="Silar P."/>
            <person name="Natvig D."/>
            <person name="Lalanne C."/>
            <person name="Gautier V."/>
            <person name="Ament-velasquez S.L."/>
            <person name="Kruys A."/>
            <person name="Hutchinson M.I."/>
            <person name="Powell A.J."/>
            <person name="Barry K."/>
            <person name="Miller A.N."/>
            <person name="Grigoriev I.V."/>
            <person name="Debuchy R."/>
            <person name="Gladieux P."/>
            <person name="Thoren M.H."/>
            <person name="Johannesson H."/>
        </authorList>
    </citation>
    <scope>NUCLEOTIDE SEQUENCE</scope>
    <source>
        <strain evidence="8">CBS 232.78</strain>
    </source>
</reference>
<dbReference type="InterPro" id="IPR005123">
    <property type="entry name" value="Oxoglu/Fe-dep_dioxygenase_dom"/>
</dbReference>
<keyword evidence="2" id="KW-0479">Metal-binding</keyword>
<dbReference type="GO" id="GO:0005506">
    <property type="term" value="F:iron ion binding"/>
    <property type="evidence" value="ECO:0007669"/>
    <property type="project" value="InterPro"/>
</dbReference>
<accession>A0AAE0TZW7</accession>
<dbReference type="InterPro" id="IPR006620">
    <property type="entry name" value="Pro_4_hyd_alph"/>
</dbReference>
<dbReference type="GO" id="GO:0005783">
    <property type="term" value="C:endoplasmic reticulum"/>
    <property type="evidence" value="ECO:0007669"/>
    <property type="project" value="TreeGrafter"/>
</dbReference>
<dbReference type="GO" id="GO:0004656">
    <property type="term" value="F:procollagen-proline 4-dioxygenase activity"/>
    <property type="evidence" value="ECO:0007669"/>
    <property type="project" value="TreeGrafter"/>
</dbReference>
<reference evidence="8" key="1">
    <citation type="journal article" date="2023" name="Mol. Phylogenet. Evol.">
        <title>Genome-scale phylogeny and comparative genomics of the fungal order Sordariales.</title>
        <authorList>
            <person name="Hensen N."/>
            <person name="Bonometti L."/>
            <person name="Westerberg I."/>
            <person name="Brannstrom I.O."/>
            <person name="Guillou S."/>
            <person name="Cros-Aarteil S."/>
            <person name="Calhoun S."/>
            <person name="Haridas S."/>
            <person name="Kuo A."/>
            <person name="Mondo S."/>
            <person name="Pangilinan J."/>
            <person name="Riley R."/>
            <person name="LaButti K."/>
            <person name="Andreopoulos B."/>
            <person name="Lipzen A."/>
            <person name="Chen C."/>
            <person name="Yan M."/>
            <person name="Daum C."/>
            <person name="Ng V."/>
            <person name="Clum A."/>
            <person name="Steindorff A."/>
            <person name="Ohm R.A."/>
            <person name="Martin F."/>
            <person name="Silar P."/>
            <person name="Natvig D.O."/>
            <person name="Lalanne C."/>
            <person name="Gautier V."/>
            <person name="Ament-Velasquez S.L."/>
            <person name="Kruys A."/>
            <person name="Hutchinson M.I."/>
            <person name="Powell A.J."/>
            <person name="Barry K."/>
            <person name="Miller A.N."/>
            <person name="Grigoriev I.V."/>
            <person name="Debuchy R."/>
            <person name="Gladieux P."/>
            <person name="Hiltunen Thoren M."/>
            <person name="Johannesson H."/>
        </authorList>
    </citation>
    <scope>NUCLEOTIDE SEQUENCE</scope>
    <source>
        <strain evidence="8">CBS 232.78</strain>
    </source>
</reference>
<evidence type="ECO:0000259" key="7">
    <source>
        <dbReference type="PROSITE" id="PS51471"/>
    </source>
</evidence>
<dbReference type="InterPro" id="IPR045054">
    <property type="entry name" value="P4HA-like"/>
</dbReference>
<evidence type="ECO:0000256" key="1">
    <source>
        <dbReference type="ARBA" id="ARBA00001961"/>
    </source>
</evidence>
<dbReference type="InterPro" id="IPR044862">
    <property type="entry name" value="Pro_4_hyd_alph_FE2OG_OXY"/>
</dbReference>
<dbReference type="PROSITE" id="PS51471">
    <property type="entry name" value="FE2OG_OXY"/>
    <property type="match status" value="1"/>
</dbReference>
<dbReference type="SMART" id="SM00702">
    <property type="entry name" value="P4Hc"/>
    <property type="match status" value="1"/>
</dbReference>
<dbReference type="AlphaFoldDB" id="A0AAE0TZW7"/>
<evidence type="ECO:0000313" key="9">
    <source>
        <dbReference type="Proteomes" id="UP001285441"/>
    </source>
</evidence>
<dbReference type="Gene3D" id="2.60.120.620">
    <property type="entry name" value="q2cbj1_9rhob like domain"/>
    <property type="match status" value="1"/>
</dbReference>
<keyword evidence="3" id="KW-0223">Dioxygenase</keyword>
<feature type="domain" description="Fe2OG dioxygenase" evidence="7">
    <location>
        <begin position="359"/>
        <end position="481"/>
    </location>
</feature>
<sequence length="488" mass="53219">MSTTMAKSKKRKQNAPLDAPNKHLKTTKLITPPLEGDGDSDGTPLEPTSLHSVISEEELDITVETLATLAQHPGLIKSKACKNLRVAVYDFRQACPTGVNSAPGSNLTGRITAALTDEKYTDARILLAEMRIRGEEPKLGALCRWVRDLDVISGLSTRADEVTVERTAKERELITVLDAVLRVTGPIDTNISASSDPIALQAIWDLRPSTPPQQVYASVLDRSIFASAPEALATYLRVIETTAGPLRKPPNHHDAVLYTSTPNAVALSPTSPVITHQPHPTVPGLSLALNVLFPEECKAIIAAGECVNFLPDAPLREDGDISVLAHNFYWVVDIVFHDTLWARISPFVPASINGRLARGLNRRFRVYRYVPGAEYRCHIDGAWPPSGILPDDTYVYDASPAGKKQSSLFTFLIYLNDEFEGGETTFFLPAAREGTLNAYPVRPVMGGIAIFPHGDTKGALLHEGTGVRKGAKYVIRTEIEYDIDPSEA</sequence>
<evidence type="ECO:0000256" key="2">
    <source>
        <dbReference type="ARBA" id="ARBA00022723"/>
    </source>
</evidence>
<gene>
    <name evidence="8" type="ORF">B0H63DRAFT_473132</name>
</gene>
<proteinExistence type="predicted"/>
<dbReference type="PANTHER" id="PTHR10869">
    <property type="entry name" value="PROLYL 4-HYDROXYLASE ALPHA SUBUNIT"/>
    <property type="match status" value="1"/>
</dbReference>
<keyword evidence="9" id="KW-1185">Reference proteome</keyword>
<keyword evidence="5" id="KW-0408">Iron</keyword>
<evidence type="ECO:0000256" key="5">
    <source>
        <dbReference type="ARBA" id="ARBA00023004"/>
    </source>
</evidence>
<evidence type="ECO:0000256" key="4">
    <source>
        <dbReference type="ARBA" id="ARBA00023002"/>
    </source>
</evidence>
<comment type="cofactor">
    <cofactor evidence="1">
        <name>L-ascorbate</name>
        <dbReference type="ChEBI" id="CHEBI:38290"/>
    </cofactor>
</comment>
<dbReference type="Pfam" id="PF13640">
    <property type="entry name" value="2OG-FeII_Oxy_3"/>
    <property type="match status" value="1"/>
</dbReference>
<feature type="region of interest" description="Disordered" evidence="6">
    <location>
        <begin position="1"/>
        <end position="48"/>
    </location>
</feature>
<dbReference type="Proteomes" id="UP001285441">
    <property type="component" value="Unassembled WGS sequence"/>
</dbReference>
<dbReference type="PANTHER" id="PTHR10869:SF247">
    <property type="entry name" value="FE2OG DIOXYGENASE DOMAIN-CONTAINING PROTEIN"/>
    <property type="match status" value="1"/>
</dbReference>
<name>A0AAE0TZW7_9PEZI</name>
<keyword evidence="4" id="KW-0560">Oxidoreductase</keyword>
<dbReference type="GO" id="GO:0031418">
    <property type="term" value="F:L-ascorbic acid binding"/>
    <property type="evidence" value="ECO:0007669"/>
    <property type="project" value="InterPro"/>
</dbReference>
<evidence type="ECO:0000256" key="6">
    <source>
        <dbReference type="SAM" id="MobiDB-lite"/>
    </source>
</evidence>
<evidence type="ECO:0000313" key="8">
    <source>
        <dbReference type="EMBL" id="KAK3385555.1"/>
    </source>
</evidence>
<protein>
    <recommendedName>
        <fullName evidence="7">Fe2OG dioxygenase domain-containing protein</fullName>
    </recommendedName>
</protein>
<dbReference type="FunFam" id="2.60.120.620:FF:000020">
    <property type="entry name" value="Unplaced genomic scaffold supercont2.4, whole genome shotgun sequence"/>
    <property type="match status" value="1"/>
</dbReference>